<dbReference type="RefSeq" id="WP_012733375.1">
    <property type="nucleotide sequence ID" value="NZ_CP021075.1"/>
</dbReference>
<proteinExistence type="predicted"/>
<name>A0AAP9XXL3_BURGL</name>
<keyword evidence="1" id="KW-0813">Transport</keyword>
<keyword evidence="10" id="KW-1185">Reference proteome</keyword>
<dbReference type="SMART" id="SM00965">
    <property type="entry name" value="STN"/>
    <property type="match status" value="1"/>
</dbReference>
<accession>A0AAP9XXL3</accession>
<reference evidence="7 9" key="1">
    <citation type="submission" date="2020-12" db="EMBL/GenBank/DDBJ databases">
        <title>FDA dAtabase for Regulatory Grade micrObial Sequences (FDA-ARGOS): Supporting development and validation of Infectious Disease Dx tests.</title>
        <authorList>
            <person name="Minogue T."/>
            <person name="Wolcott M."/>
            <person name="Wasieloski L."/>
            <person name="Aguilar W."/>
            <person name="Moore D."/>
            <person name="Jaissle J."/>
            <person name="Tallon L."/>
            <person name="Sadzewicz L."/>
            <person name="Zhao X."/>
            <person name="Boylan J."/>
            <person name="Ott S."/>
            <person name="Bowen H."/>
            <person name="Vavikolanu K."/>
            <person name="Mehta A."/>
            <person name="Aluvathingal J."/>
            <person name="Nadendla S."/>
            <person name="Yan Y."/>
            <person name="Sichtig H."/>
        </authorList>
    </citation>
    <scope>NUCLEOTIDE SEQUENCE [LARGE SCALE GENOMIC DNA]</scope>
    <source>
        <strain evidence="7 9">FDAARGOS_949</strain>
    </source>
</reference>
<keyword evidence="3" id="KW-0998">Cell outer membrane</keyword>
<dbReference type="EMBL" id="CP099583">
    <property type="protein sequence ID" value="USS43400.1"/>
    <property type="molecule type" value="Genomic_DNA"/>
</dbReference>
<evidence type="ECO:0000313" key="7">
    <source>
        <dbReference type="EMBL" id="QPQ90571.1"/>
    </source>
</evidence>
<dbReference type="GO" id="GO:0019867">
    <property type="term" value="C:outer membrane"/>
    <property type="evidence" value="ECO:0007669"/>
    <property type="project" value="InterPro"/>
</dbReference>
<dbReference type="InterPro" id="IPR011662">
    <property type="entry name" value="Secretin/TonB_short_N"/>
</dbReference>
<dbReference type="Gene3D" id="3.55.50.30">
    <property type="match status" value="1"/>
</dbReference>
<feature type="signal peptide" evidence="5">
    <location>
        <begin position="1"/>
        <end position="20"/>
    </location>
</feature>
<evidence type="ECO:0000256" key="4">
    <source>
        <dbReference type="SAM" id="MobiDB-lite"/>
    </source>
</evidence>
<reference evidence="8" key="2">
    <citation type="submission" date="2022-06" db="EMBL/GenBank/DDBJ databases">
        <title>Draft genome sequence of Burkholderia glumae strain GR20004 isolated from rice panicle showing bacterial panicle blight.</title>
        <authorList>
            <person name="Choi S.Y."/>
            <person name="Lee Y.H."/>
        </authorList>
    </citation>
    <scope>NUCLEOTIDE SEQUENCE</scope>
    <source>
        <strain evidence="8">GR20004</strain>
    </source>
</reference>
<keyword evidence="5" id="KW-0732">Signal</keyword>
<feature type="domain" description="Secretin/TonB short N-terminal" evidence="6">
    <location>
        <begin position="49"/>
        <end position="99"/>
    </location>
</feature>
<feature type="region of interest" description="Disordered" evidence="4">
    <location>
        <begin position="96"/>
        <end position="117"/>
    </location>
</feature>
<keyword evidence="2" id="KW-0472">Membrane</keyword>
<dbReference type="GeneID" id="45695337"/>
<protein>
    <submittedName>
        <fullName evidence="7">STN domain-containing protein</fullName>
    </submittedName>
</protein>
<evidence type="ECO:0000259" key="6">
    <source>
        <dbReference type="SMART" id="SM00965"/>
    </source>
</evidence>
<sequence>MFRILAVLSICAALPVTVEAACQPGPVHYDYQPQRLDQALQDLAHRSGCFIQVSPELLAGKHAHALHGRYRPLPALTKLLQGTGLVAHATGSGLAVTQPAADTPKKSAIRQPQGSDS</sequence>
<evidence type="ECO:0000256" key="3">
    <source>
        <dbReference type="ARBA" id="ARBA00023237"/>
    </source>
</evidence>
<dbReference type="Proteomes" id="UP000594892">
    <property type="component" value="Chromosome 1"/>
</dbReference>
<evidence type="ECO:0000313" key="8">
    <source>
        <dbReference type="EMBL" id="USS43400.1"/>
    </source>
</evidence>
<evidence type="ECO:0000256" key="5">
    <source>
        <dbReference type="SAM" id="SignalP"/>
    </source>
</evidence>
<evidence type="ECO:0000256" key="2">
    <source>
        <dbReference type="ARBA" id="ARBA00023136"/>
    </source>
</evidence>
<feature type="chain" id="PRO_5042827619" evidence="5">
    <location>
        <begin position="21"/>
        <end position="117"/>
    </location>
</feature>
<dbReference type="AlphaFoldDB" id="A0AAP9XXL3"/>
<evidence type="ECO:0000313" key="10">
    <source>
        <dbReference type="Proteomes" id="UP001056386"/>
    </source>
</evidence>
<dbReference type="EMBL" id="CP065600">
    <property type="protein sequence ID" value="QPQ90571.1"/>
    <property type="molecule type" value="Genomic_DNA"/>
</dbReference>
<gene>
    <name evidence="7" type="ORF">I6H06_02100</name>
    <name evidence="8" type="ORF">NFI99_02710</name>
</gene>
<evidence type="ECO:0000256" key="1">
    <source>
        <dbReference type="ARBA" id="ARBA00022448"/>
    </source>
</evidence>
<dbReference type="Proteomes" id="UP001056386">
    <property type="component" value="Chromosome 2"/>
</dbReference>
<organism evidence="7 9">
    <name type="scientific">Burkholderia glumae</name>
    <name type="common">Pseudomonas glumae</name>
    <dbReference type="NCBI Taxonomy" id="337"/>
    <lineage>
        <taxon>Bacteria</taxon>
        <taxon>Pseudomonadati</taxon>
        <taxon>Pseudomonadota</taxon>
        <taxon>Betaproteobacteria</taxon>
        <taxon>Burkholderiales</taxon>
        <taxon>Burkholderiaceae</taxon>
        <taxon>Burkholderia</taxon>
    </lineage>
</organism>
<evidence type="ECO:0000313" key="9">
    <source>
        <dbReference type="Proteomes" id="UP000594892"/>
    </source>
</evidence>